<gene>
    <name evidence="1" type="ORF">TELCIR_22022</name>
</gene>
<evidence type="ECO:0000313" key="1">
    <source>
        <dbReference type="EMBL" id="PIO56578.1"/>
    </source>
</evidence>
<feature type="non-terminal residue" evidence="1">
    <location>
        <position position="89"/>
    </location>
</feature>
<dbReference type="EMBL" id="KZ374593">
    <property type="protein sequence ID" value="PIO56578.1"/>
    <property type="molecule type" value="Genomic_DNA"/>
</dbReference>
<reference evidence="1 2" key="1">
    <citation type="submission" date="2015-09" db="EMBL/GenBank/DDBJ databases">
        <title>Draft genome of the parasitic nematode Teladorsagia circumcincta isolate WARC Sus (inbred).</title>
        <authorList>
            <person name="Mitreva M."/>
        </authorList>
    </citation>
    <scope>NUCLEOTIDE SEQUENCE [LARGE SCALE GENOMIC DNA]</scope>
    <source>
        <strain evidence="1 2">S</strain>
    </source>
</reference>
<dbReference type="AlphaFoldDB" id="A0A2G9TFB3"/>
<keyword evidence="2" id="KW-1185">Reference proteome</keyword>
<evidence type="ECO:0000313" key="2">
    <source>
        <dbReference type="Proteomes" id="UP000230423"/>
    </source>
</evidence>
<accession>A0A2G9TFB3</accession>
<protein>
    <submittedName>
        <fullName evidence="1">Uncharacterized protein</fullName>
    </submittedName>
</protein>
<name>A0A2G9TFB3_TELCI</name>
<feature type="non-terminal residue" evidence="1">
    <location>
        <position position="1"/>
    </location>
</feature>
<sequence length="89" mass="9661">KTGAAVYSLERKLNEKNPGATEMALLDALSRHTPHSLTAYASPESEREIGFVRALTVAELQAVGKPAPLEVEIFSPTEIDLIDTDLLEL</sequence>
<organism evidence="1 2">
    <name type="scientific">Teladorsagia circumcincta</name>
    <name type="common">Brown stomach worm</name>
    <name type="synonym">Ostertagia circumcincta</name>
    <dbReference type="NCBI Taxonomy" id="45464"/>
    <lineage>
        <taxon>Eukaryota</taxon>
        <taxon>Metazoa</taxon>
        <taxon>Ecdysozoa</taxon>
        <taxon>Nematoda</taxon>
        <taxon>Chromadorea</taxon>
        <taxon>Rhabditida</taxon>
        <taxon>Rhabditina</taxon>
        <taxon>Rhabditomorpha</taxon>
        <taxon>Strongyloidea</taxon>
        <taxon>Trichostrongylidae</taxon>
        <taxon>Teladorsagia</taxon>
    </lineage>
</organism>
<dbReference type="Proteomes" id="UP000230423">
    <property type="component" value="Unassembled WGS sequence"/>
</dbReference>
<dbReference type="OrthoDB" id="5856593at2759"/>
<proteinExistence type="predicted"/>